<organism evidence="2 3">
    <name type="scientific">Dicentrarchus labrax</name>
    <name type="common">European seabass</name>
    <name type="synonym">Morone labrax</name>
    <dbReference type="NCBI Taxonomy" id="13489"/>
    <lineage>
        <taxon>Eukaryota</taxon>
        <taxon>Metazoa</taxon>
        <taxon>Chordata</taxon>
        <taxon>Craniata</taxon>
        <taxon>Vertebrata</taxon>
        <taxon>Euteleostomi</taxon>
        <taxon>Actinopterygii</taxon>
        <taxon>Neopterygii</taxon>
        <taxon>Teleostei</taxon>
        <taxon>Neoteleostei</taxon>
        <taxon>Acanthomorphata</taxon>
        <taxon>Eupercaria</taxon>
        <taxon>Moronidae</taxon>
        <taxon>Dicentrarchus</taxon>
    </lineage>
</organism>
<dbReference type="Ensembl" id="ENSDLAT00005035943.2">
    <property type="protein sequence ID" value="ENSDLAP00005033683.1"/>
    <property type="gene ID" value="ENSDLAG00005015079.2"/>
</dbReference>
<evidence type="ECO:0000313" key="2">
    <source>
        <dbReference type="Ensembl" id="ENSDLAP00005033683.1"/>
    </source>
</evidence>
<evidence type="ECO:0000256" key="1">
    <source>
        <dbReference type="SAM" id="Phobius"/>
    </source>
</evidence>
<proteinExistence type="predicted"/>
<reference evidence="2" key="2">
    <citation type="submission" date="2025-09" db="UniProtKB">
        <authorList>
            <consortium name="Ensembl"/>
        </authorList>
    </citation>
    <scope>IDENTIFICATION</scope>
</reference>
<sequence>FSSSPLSLLNVSGGLNRSWHFPNSCSVASYIKYVLIGVGIGLFLVAGFIILKVCSIRKQVHDNVTENDLLCMKYKYHGISLSLQLIEQRDIQR</sequence>
<accession>A0A8C4NJZ0</accession>
<keyword evidence="1" id="KW-0472">Membrane</keyword>
<keyword evidence="1" id="KW-1133">Transmembrane helix</keyword>
<keyword evidence="1" id="KW-0812">Transmembrane</keyword>
<dbReference type="Pfam" id="PF14986">
    <property type="entry name" value="DUF4514"/>
    <property type="match status" value="1"/>
</dbReference>
<name>A0A8C4NJZ0_DICLA</name>
<feature type="transmembrane region" description="Helical" evidence="1">
    <location>
        <begin position="30"/>
        <end position="51"/>
    </location>
</feature>
<reference evidence="2" key="1">
    <citation type="submission" date="2025-08" db="UniProtKB">
        <authorList>
            <consortium name="Ensembl"/>
        </authorList>
    </citation>
    <scope>IDENTIFICATION</scope>
</reference>
<protein>
    <submittedName>
        <fullName evidence="2">Uncharacterized protein</fullName>
    </submittedName>
</protein>
<dbReference type="InterPro" id="IPR029395">
    <property type="entry name" value="DUF4514"/>
</dbReference>
<dbReference type="Proteomes" id="UP000694389">
    <property type="component" value="Unassembled WGS sequence"/>
</dbReference>
<keyword evidence="3" id="KW-1185">Reference proteome</keyword>
<evidence type="ECO:0000313" key="3">
    <source>
        <dbReference type="Proteomes" id="UP000694389"/>
    </source>
</evidence>
<dbReference type="AlphaFoldDB" id="A0A8C4NJZ0"/>